<feature type="domain" description="Palmitoyltransferase DHHC" evidence="9">
    <location>
        <begin position="151"/>
        <end position="277"/>
    </location>
</feature>
<dbReference type="GO" id="GO:0005783">
    <property type="term" value="C:endoplasmic reticulum"/>
    <property type="evidence" value="ECO:0007669"/>
    <property type="project" value="TreeGrafter"/>
</dbReference>
<evidence type="ECO:0000256" key="6">
    <source>
        <dbReference type="ARBA" id="ARBA00023315"/>
    </source>
</evidence>
<keyword evidence="11" id="KW-1185">Reference proteome</keyword>
<evidence type="ECO:0000256" key="7">
    <source>
        <dbReference type="RuleBase" id="RU079119"/>
    </source>
</evidence>
<dbReference type="Proteomes" id="UP001152747">
    <property type="component" value="Unassembled WGS sequence"/>
</dbReference>
<feature type="transmembrane region" description="Helical" evidence="7">
    <location>
        <begin position="199"/>
        <end position="225"/>
    </location>
</feature>
<reference evidence="10" key="1">
    <citation type="submission" date="2022-11" db="EMBL/GenBank/DDBJ databases">
        <authorList>
            <person name="Kikuchi T."/>
        </authorList>
    </citation>
    <scope>NUCLEOTIDE SEQUENCE</scope>
    <source>
        <strain evidence="10">PS1010</strain>
    </source>
</reference>
<evidence type="ECO:0000256" key="2">
    <source>
        <dbReference type="ARBA" id="ARBA00022679"/>
    </source>
</evidence>
<feature type="transmembrane region" description="Helical" evidence="7">
    <location>
        <begin position="20"/>
        <end position="42"/>
    </location>
</feature>
<comment type="similarity">
    <text evidence="7">Belongs to the DHHC palmitoyltransferase family.</text>
</comment>
<sequence length="358" mass="41787">MSWYSKIYTRVREIRANNCFLGTILTFCLNIFLVIQILGLFYSMYVYVTITVGYYVQYKAQAIVYLIISTYLFLMTLWSLMRTIFTRPARVPSNYQPSKELQDQLAAVTPYINNRFEADKSTPAQIQSQNVILEEMCRSLNIKVAECDQFGRIKYCYECGHIKPDRTRHCSSCGKCCVKYDHHCPWINTCVTHSNYKYFLCYVCYTTIFVYWFLFTSIEGVVRYFIWQKWMEDLSKIIIYTVLMLFGCVFGYFPLGELVIFHWSLVGYNETTVEQTKPAVLRNDNMADYNMGKSANFEHALGWGLWGCPIESKVSDGMHFDIRYVVLEKNHFIRVSQEIGGPENSANDTPTPTPNDTR</sequence>
<dbReference type="OrthoDB" id="9909019at2759"/>
<evidence type="ECO:0000256" key="8">
    <source>
        <dbReference type="SAM" id="MobiDB-lite"/>
    </source>
</evidence>
<dbReference type="AlphaFoldDB" id="A0A9P1IDR1"/>
<organism evidence="10 11">
    <name type="scientific">Caenorhabditis angaria</name>
    <dbReference type="NCBI Taxonomy" id="860376"/>
    <lineage>
        <taxon>Eukaryota</taxon>
        <taxon>Metazoa</taxon>
        <taxon>Ecdysozoa</taxon>
        <taxon>Nematoda</taxon>
        <taxon>Chromadorea</taxon>
        <taxon>Rhabditida</taxon>
        <taxon>Rhabditina</taxon>
        <taxon>Rhabditomorpha</taxon>
        <taxon>Rhabditoidea</taxon>
        <taxon>Rhabditidae</taxon>
        <taxon>Peloderinae</taxon>
        <taxon>Caenorhabditis</taxon>
    </lineage>
</organism>
<evidence type="ECO:0000259" key="9">
    <source>
        <dbReference type="Pfam" id="PF01529"/>
    </source>
</evidence>
<feature type="compositionally biased region" description="Low complexity" evidence="8">
    <location>
        <begin position="347"/>
        <end position="358"/>
    </location>
</feature>
<feature type="transmembrane region" description="Helical" evidence="7">
    <location>
        <begin position="237"/>
        <end position="255"/>
    </location>
</feature>
<name>A0A9P1IDR1_9PELO</name>
<keyword evidence="4 7" id="KW-1133">Transmembrane helix</keyword>
<comment type="catalytic activity">
    <reaction evidence="7">
        <text>L-cysteinyl-[protein] + hexadecanoyl-CoA = S-hexadecanoyl-L-cysteinyl-[protein] + CoA</text>
        <dbReference type="Rhea" id="RHEA:36683"/>
        <dbReference type="Rhea" id="RHEA-COMP:10131"/>
        <dbReference type="Rhea" id="RHEA-COMP:11032"/>
        <dbReference type="ChEBI" id="CHEBI:29950"/>
        <dbReference type="ChEBI" id="CHEBI:57287"/>
        <dbReference type="ChEBI" id="CHEBI:57379"/>
        <dbReference type="ChEBI" id="CHEBI:74151"/>
        <dbReference type="EC" id="2.3.1.225"/>
    </reaction>
</comment>
<keyword evidence="3 7" id="KW-0812">Transmembrane</keyword>
<dbReference type="PANTHER" id="PTHR22883:SF452">
    <property type="entry name" value="PALMITOYLTRANSFERASE"/>
    <property type="match status" value="1"/>
</dbReference>
<proteinExistence type="inferred from homology"/>
<gene>
    <name evidence="10" type="ORF">CAMP_LOCUS5390</name>
</gene>
<dbReference type="PROSITE" id="PS50216">
    <property type="entry name" value="DHHC"/>
    <property type="match status" value="1"/>
</dbReference>
<keyword evidence="5 7" id="KW-0472">Membrane</keyword>
<dbReference type="PANTHER" id="PTHR22883">
    <property type="entry name" value="ZINC FINGER DHHC DOMAIN CONTAINING PROTEIN"/>
    <property type="match status" value="1"/>
</dbReference>
<evidence type="ECO:0000256" key="1">
    <source>
        <dbReference type="ARBA" id="ARBA00004141"/>
    </source>
</evidence>
<evidence type="ECO:0000256" key="3">
    <source>
        <dbReference type="ARBA" id="ARBA00022692"/>
    </source>
</evidence>
<dbReference type="GO" id="GO:0019706">
    <property type="term" value="F:protein-cysteine S-palmitoyltransferase activity"/>
    <property type="evidence" value="ECO:0007669"/>
    <property type="project" value="UniProtKB-EC"/>
</dbReference>
<evidence type="ECO:0000256" key="4">
    <source>
        <dbReference type="ARBA" id="ARBA00022989"/>
    </source>
</evidence>
<dbReference type="EC" id="2.3.1.225" evidence="7"/>
<evidence type="ECO:0000313" key="10">
    <source>
        <dbReference type="EMBL" id="CAI5442753.1"/>
    </source>
</evidence>
<dbReference type="GO" id="GO:0005794">
    <property type="term" value="C:Golgi apparatus"/>
    <property type="evidence" value="ECO:0007669"/>
    <property type="project" value="TreeGrafter"/>
</dbReference>
<feature type="region of interest" description="Disordered" evidence="8">
    <location>
        <begin position="338"/>
        <end position="358"/>
    </location>
</feature>
<evidence type="ECO:0000256" key="5">
    <source>
        <dbReference type="ARBA" id="ARBA00023136"/>
    </source>
</evidence>
<accession>A0A9P1IDR1</accession>
<protein>
    <recommendedName>
        <fullName evidence="7">Palmitoyltransferase</fullName>
        <ecNumber evidence="7">2.3.1.225</ecNumber>
    </recommendedName>
</protein>
<comment type="caution">
    <text evidence="10">The sequence shown here is derived from an EMBL/GenBank/DDBJ whole genome shotgun (WGS) entry which is preliminary data.</text>
</comment>
<dbReference type="EMBL" id="CANHGI010000002">
    <property type="protein sequence ID" value="CAI5442753.1"/>
    <property type="molecule type" value="Genomic_DNA"/>
</dbReference>
<comment type="subcellular location">
    <subcellularLocation>
        <location evidence="1">Membrane</location>
        <topology evidence="1">Multi-pass membrane protein</topology>
    </subcellularLocation>
</comment>
<evidence type="ECO:0000313" key="11">
    <source>
        <dbReference type="Proteomes" id="UP001152747"/>
    </source>
</evidence>
<feature type="transmembrane region" description="Helical" evidence="7">
    <location>
        <begin position="62"/>
        <end position="80"/>
    </location>
</feature>
<keyword evidence="2 7" id="KW-0808">Transferase</keyword>
<dbReference type="InterPro" id="IPR039859">
    <property type="entry name" value="PFA4/ZDH16/20/ERF2-like"/>
</dbReference>
<keyword evidence="6 7" id="KW-0012">Acyltransferase</keyword>
<dbReference type="Pfam" id="PF01529">
    <property type="entry name" value="DHHC"/>
    <property type="match status" value="1"/>
</dbReference>
<comment type="domain">
    <text evidence="7">The DHHC domain is required for palmitoyltransferase activity.</text>
</comment>
<dbReference type="InterPro" id="IPR001594">
    <property type="entry name" value="Palmitoyltrfase_DHHC"/>
</dbReference>
<dbReference type="GO" id="GO:0016020">
    <property type="term" value="C:membrane"/>
    <property type="evidence" value="ECO:0007669"/>
    <property type="project" value="UniProtKB-SubCell"/>
</dbReference>
<dbReference type="GO" id="GO:0006612">
    <property type="term" value="P:protein targeting to membrane"/>
    <property type="evidence" value="ECO:0007669"/>
    <property type="project" value="TreeGrafter"/>
</dbReference>